<evidence type="ECO:0000256" key="2">
    <source>
        <dbReference type="ARBA" id="ARBA00022846"/>
    </source>
</evidence>
<comment type="similarity">
    <text evidence="5">Belongs to the ropporin family.</text>
</comment>
<evidence type="ECO:0000256" key="3">
    <source>
        <dbReference type="ARBA" id="ARBA00023069"/>
    </source>
</evidence>
<evidence type="ECO:0000256" key="5">
    <source>
        <dbReference type="ARBA" id="ARBA00035651"/>
    </source>
</evidence>
<keyword evidence="2" id="KW-0282">Flagellum</keyword>
<evidence type="ECO:0000256" key="4">
    <source>
        <dbReference type="ARBA" id="ARBA00023273"/>
    </source>
</evidence>
<dbReference type="CDD" id="cd23019">
    <property type="entry name" value="DD_ROP"/>
    <property type="match status" value="1"/>
</dbReference>
<dbReference type="Proteomes" id="UP000265020">
    <property type="component" value="Unassembled WGS sequence"/>
</dbReference>
<keyword evidence="3" id="KW-0969">Cilium</keyword>
<reference evidence="7" key="2">
    <citation type="submission" date="2025-09" db="UniProtKB">
        <authorList>
            <consortium name="Ensembl"/>
        </authorList>
    </citation>
    <scope>IDENTIFICATION</scope>
</reference>
<dbReference type="GeneID" id="107094080"/>
<sequence length="221" mass="24943">MPLPDTLYCAQQIKIPPQLPDILKSFTKAAIRTQPNDLLQWSAAYFHALAKGECLPVKERLERNVGTGLTPGLLKILHKQMSSRPMCSREELQMKWKDLGLPMEQLKTLLSLGCFSSEFSWIEFFALGCTALGETLESSLKYACEILTNDEEGGPARIPFETFVQIYTFLARLEGDLSPQQIDNFLKSLEPQVNKQSGMIQVSNFCSNWMFEKVGEKAVED</sequence>
<dbReference type="AlphaFoldDB" id="A0A3Q2GAT1"/>
<dbReference type="FunFam" id="1.20.890.10:FF:000004">
    <property type="entry name" value="ropporin-1-like protein isoform X2"/>
    <property type="match status" value="1"/>
</dbReference>
<dbReference type="Gene3D" id="1.20.890.10">
    <property type="entry name" value="cAMP-dependent protein kinase regulatory subunit, dimerization-anchoring domain"/>
    <property type="match status" value="1"/>
</dbReference>
<evidence type="ECO:0000313" key="7">
    <source>
        <dbReference type="Ensembl" id="ENSCVAP00000021675.1"/>
    </source>
</evidence>
<dbReference type="InterPro" id="IPR047844">
    <property type="entry name" value="ROP_DD"/>
</dbReference>
<evidence type="ECO:0000256" key="1">
    <source>
        <dbReference type="ARBA" id="ARBA00004230"/>
    </source>
</evidence>
<comment type="subcellular location">
    <subcellularLocation>
        <location evidence="1">Cell projection</location>
        <location evidence="1">Cilium</location>
        <location evidence="1">Flagellum</location>
    </subcellularLocation>
</comment>
<dbReference type="PANTHER" id="PTHR14952:SF14">
    <property type="entry name" value="ROPPORIN-1-LIKE PROTEIN"/>
    <property type="match status" value="1"/>
</dbReference>
<dbReference type="STRING" id="28743.ENSCVAP00000021675"/>
<dbReference type="GeneTree" id="ENSGT00390000012731"/>
<protein>
    <recommendedName>
        <fullName evidence="6">Ropporin-1-like protein</fullName>
    </recommendedName>
</protein>
<name>A0A3Q2GAT1_CYPVA</name>
<dbReference type="SUPFAM" id="SSF47391">
    <property type="entry name" value="Dimerization-anchoring domain of cAMP-dependent PK regulatory subunit"/>
    <property type="match status" value="1"/>
</dbReference>
<dbReference type="OMA" id="QWSSAYF"/>
<proteinExistence type="inferred from homology"/>
<dbReference type="OrthoDB" id="10067602at2759"/>
<dbReference type="Ensembl" id="ENSCVAT00000011192.1">
    <property type="protein sequence ID" value="ENSCVAP00000021675.1"/>
    <property type="gene ID" value="ENSCVAG00000003892.1"/>
</dbReference>
<evidence type="ECO:0000313" key="8">
    <source>
        <dbReference type="Proteomes" id="UP000265020"/>
    </source>
</evidence>
<keyword evidence="4" id="KW-0966">Cell projection</keyword>
<reference evidence="7" key="1">
    <citation type="submission" date="2025-08" db="UniProtKB">
        <authorList>
            <consortium name="Ensembl"/>
        </authorList>
    </citation>
    <scope>IDENTIFICATION</scope>
</reference>
<dbReference type="CTD" id="83853"/>
<dbReference type="RefSeq" id="XP_015244987.1">
    <property type="nucleotide sequence ID" value="XM_015389501.1"/>
</dbReference>
<dbReference type="PANTHER" id="PTHR14952">
    <property type="entry name" value="ROPPORIN-1-LIKE PROTEIN"/>
    <property type="match status" value="1"/>
</dbReference>
<accession>A0A3Q2GAT1</accession>
<evidence type="ECO:0000256" key="6">
    <source>
        <dbReference type="ARBA" id="ARBA00040933"/>
    </source>
</evidence>
<organism evidence="7 8">
    <name type="scientific">Cyprinodon variegatus</name>
    <name type="common">Sheepshead minnow</name>
    <dbReference type="NCBI Taxonomy" id="28743"/>
    <lineage>
        <taxon>Eukaryota</taxon>
        <taxon>Metazoa</taxon>
        <taxon>Chordata</taxon>
        <taxon>Craniata</taxon>
        <taxon>Vertebrata</taxon>
        <taxon>Euteleostomi</taxon>
        <taxon>Actinopterygii</taxon>
        <taxon>Neopterygii</taxon>
        <taxon>Teleostei</taxon>
        <taxon>Neoteleostei</taxon>
        <taxon>Acanthomorphata</taxon>
        <taxon>Ovalentaria</taxon>
        <taxon>Atherinomorphae</taxon>
        <taxon>Cyprinodontiformes</taxon>
        <taxon>Cyprinodontidae</taxon>
        <taxon>Cyprinodon</taxon>
    </lineage>
</organism>
<dbReference type="GO" id="GO:0031514">
    <property type="term" value="C:motile cilium"/>
    <property type="evidence" value="ECO:0007669"/>
    <property type="project" value="UniProtKB-SubCell"/>
</dbReference>
<keyword evidence="8" id="KW-1185">Reference proteome</keyword>